<keyword evidence="3" id="KW-1185">Reference proteome</keyword>
<dbReference type="Proteomes" id="UP000789739">
    <property type="component" value="Unassembled WGS sequence"/>
</dbReference>
<comment type="caution">
    <text evidence="2">The sequence shown here is derived from an EMBL/GenBank/DDBJ whole genome shotgun (WGS) entry which is preliminary data.</text>
</comment>
<protein>
    <submittedName>
        <fullName evidence="2">2716_t:CDS:1</fullName>
    </submittedName>
</protein>
<proteinExistence type="predicted"/>
<organism evidence="2 3">
    <name type="scientific">Paraglomus brasilianum</name>
    <dbReference type="NCBI Taxonomy" id="144538"/>
    <lineage>
        <taxon>Eukaryota</taxon>
        <taxon>Fungi</taxon>
        <taxon>Fungi incertae sedis</taxon>
        <taxon>Mucoromycota</taxon>
        <taxon>Glomeromycotina</taxon>
        <taxon>Glomeromycetes</taxon>
        <taxon>Paraglomerales</taxon>
        <taxon>Paraglomeraceae</taxon>
        <taxon>Paraglomus</taxon>
    </lineage>
</organism>
<accession>A0A9N9FHR7</accession>
<sequence>MKRIVVIQDYGEVMGAENSDNEQCQDGNSTEQHHKDIESSNIEQCQEEGNSIEQCHENIESSTSDNEQRQEEDNSIEQHHKNIKSPPPLPPPHLFSFTPSPELNTNDTELQHFNESDILIPLMMTHFT</sequence>
<feature type="region of interest" description="Disordered" evidence="1">
    <location>
        <begin position="1"/>
        <end position="107"/>
    </location>
</feature>
<feature type="compositionally biased region" description="Polar residues" evidence="1">
    <location>
        <begin position="39"/>
        <end position="53"/>
    </location>
</feature>
<feature type="compositionally biased region" description="Polar residues" evidence="1">
    <location>
        <begin position="21"/>
        <end position="30"/>
    </location>
</feature>
<gene>
    <name evidence="2" type="ORF">PBRASI_LOCUS4251</name>
</gene>
<evidence type="ECO:0000256" key="1">
    <source>
        <dbReference type="SAM" id="MobiDB-lite"/>
    </source>
</evidence>
<name>A0A9N9FHR7_9GLOM</name>
<dbReference type="AlphaFoldDB" id="A0A9N9FHR7"/>
<reference evidence="2" key="1">
    <citation type="submission" date="2021-06" db="EMBL/GenBank/DDBJ databases">
        <authorList>
            <person name="Kallberg Y."/>
            <person name="Tangrot J."/>
            <person name="Rosling A."/>
        </authorList>
    </citation>
    <scope>NUCLEOTIDE SEQUENCE</scope>
    <source>
        <strain evidence="2">BR232B</strain>
    </source>
</reference>
<dbReference type="EMBL" id="CAJVPI010000428">
    <property type="protein sequence ID" value="CAG8534002.1"/>
    <property type="molecule type" value="Genomic_DNA"/>
</dbReference>
<evidence type="ECO:0000313" key="3">
    <source>
        <dbReference type="Proteomes" id="UP000789739"/>
    </source>
</evidence>
<feature type="compositionally biased region" description="Basic and acidic residues" evidence="1">
    <location>
        <begin position="66"/>
        <end position="80"/>
    </location>
</feature>
<evidence type="ECO:0000313" key="2">
    <source>
        <dbReference type="EMBL" id="CAG8534002.1"/>
    </source>
</evidence>